<dbReference type="Pfam" id="PF07690">
    <property type="entry name" value="MFS_1"/>
    <property type="match status" value="1"/>
</dbReference>
<dbReference type="Gene3D" id="1.20.1250.20">
    <property type="entry name" value="MFS general substrate transporter like domains"/>
    <property type="match status" value="1"/>
</dbReference>
<feature type="transmembrane region" description="Helical" evidence="4">
    <location>
        <begin position="374"/>
        <end position="393"/>
    </location>
</feature>
<dbReference type="CDD" id="cd17324">
    <property type="entry name" value="MFS_NepI_like"/>
    <property type="match status" value="1"/>
</dbReference>
<feature type="transmembrane region" description="Helical" evidence="4">
    <location>
        <begin position="50"/>
        <end position="75"/>
    </location>
</feature>
<dbReference type="GO" id="GO:0022857">
    <property type="term" value="F:transmembrane transporter activity"/>
    <property type="evidence" value="ECO:0007669"/>
    <property type="project" value="InterPro"/>
</dbReference>
<evidence type="ECO:0000256" key="2">
    <source>
        <dbReference type="ARBA" id="ARBA00022989"/>
    </source>
</evidence>
<dbReference type="InterPro" id="IPR036259">
    <property type="entry name" value="MFS_trans_sf"/>
</dbReference>
<sequence>MPAHPPTADTKVQKAAITPLQIGLCAVACGVTVANIYYAQPLIEPISAEFGLSANLAGLIVTITQLGYGAGLFFLVCLGDLLENRRLILSMTALTILGLIGIVLSPDGGVFLLFSFLLGMASVGTQMLVPFVSFLAPPETRGRVIGNIMGGLLTGIMLSRPAASFLGAHFGWRAIFVVSILVMAATFAVLWRILPERRPEARMGYPALLGSTLDWLRTARPLQRRAVYQGVMFAVFNLFWTAGPLMLHARFGLGQDGIALFALAGAGGAIAAPIAGRIADRGAGSMATGIAMLGAAAAFVLSGFGTVWGSLAVLVLAVVVIDAMVQTNQIVSQRIIYALDDAARGRINSAFMTVVFLSGAIGSILGSLSYVDGGWWMTAGLGAVLCVAVWLFFRTE</sequence>
<evidence type="ECO:0000313" key="7">
    <source>
        <dbReference type="Proteomes" id="UP000285710"/>
    </source>
</evidence>
<dbReference type="InterPro" id="IPR020846">
    <property type="entry name" value="MFS_dom"/>
</dbReference>
<feature type="transmembrane region" description="Helical" evidence="4">
    <location>
        <begin position="148"/>
        <end position="168"/>
    </location>
</feature>
<gene>
    <name evidence="6" type="ORF">D2T33_20495</name>
</gene>
<dbReference type="PANTHER" id="PTHR42910:SF1">
    <property type="entry name" value="MAJOR FACILITATOR SUPERFAMILY (MFS) PROFILE DOMAIN-CONTAINING PROTEIN"/>
    <property type="match status" value="1"/>
</dbReference>
<dbReference type="Proteomes" id="UP000285710">
    <property type="component" value="Unassembled WGS sequence"/>
</dbReference>
<keyword evidence="1 4" id="KW-0812">Transmembrane</keyword>
<reference evidence="6 7" key="2">
    <citation type="submission" date="2019-01" db="EMBL/GenBank/DDBJ databases">
        <authorList>
            <person name="Li Y."/>
        </authorList>
    </citation>
    <scope>NUCLEOTIDE SEQUENCE [LARGE SCALE GENOMIC DNA]</scope>
    <source>
        <strain evidence="6 7">2D-5</strain>
    </source>
</reference>
<organism evidence="6 7">
    <name type="scientific">Paenirhodobacter populi</name>
    <dbReference type="NCBI Taxonomy" id="2306993"/>
    <lineage>
        <taxon>Bacteria</taxon>
        <taxon>Pseudomonadati</taxon>
        <taxon>Pseudomonadota</taxon>
        <taxon>Alphaproteobacteria</taxon>
        <taxon>Rhodobacterales</taxon>
        <taxon>Rhodobacter group</taxon>
        <taxon>Paenirhodobacter</taxon>
    </lineage>
</organism>
<keyword evidence="3 4" id="KW-0472">Membrane</keyword>
<feature type="transmembrane region" description="Helical" evidence="4">
    <location>
        <begin position="110"/>
        <end position="136"/>
    </location>
</feature>
<dbReference type="PANTHER" id="PTHR42910">
    <property type="entry name" value="TRANSPORTER SCO4007-RELATED"/>
    <property type="match status" value="1"/>
</dbReference>
<feature type="transmembrane region" description="Helical" evidence="4">
    <location>
        <begin position="283"/>
        <end position="301"/>
    </location>
</feature>
<protein>
    <submittedName>
        <fullName evidence="6">MFS transporter</fullName>
    </submittedName>
</protein>
<feature type="transmembrane region" description="Helical" evidence="4">
    <location>
        <begin position="87"/>
        <end position="104"/>
    </location>
</feature>
<proteinExistence type="predicted"/>
<reference evidence="6 7" key="1">
    <citation type="submission" date="2019-01" db="EMBL/GenBank/DDBJ databases">
        <title>Sinorhodobacter populi sp. nov. isolated from the symptomatic bark tissue of Populus euramericana canker.</title>
        <authorList>
            <person name="Xu G."/>
        </authorList>
    </citation>
    <scope>NUCLEOTIDE SEQUENCE [LARGE SCALE GENOMIC DNA]</scope>
    <source>
        <strain evidence="6 7">2D-5</strain>
    </source>
</reference>
<feature type="transmembrane region" description="Helical" evidence="4">
    <location>
        <begin position="258"/>
        <end position="276"/>
    </location>
</feature>
<evidence type="ECO:0000259" key="5">
    <source>
        <dbReference type="PROSITE" id="PS50850"/>
    </source>
</evidence>
<dbReference type="AlphaFoldDB" id="A0A443IK56"/>
<dbReference type="EMBL" id="SAUW01000043">
    <property type="protein sequence ID" value="RWR04934.1"/>
    <property type="molecule type" value="Genomic_DNA"/>
</dbReference>
<evidence type="ECO:0000256" key="1">
    <source>
        <dbReference type="ARBA" id="ARBA00022692"/>
    </source>
</evidence>
<feature type="domain" description="Major facilitator superfamily (MFS) profile" evidence="5">
    <location>
        <begin position="18"/>
        <end position="396"/>
    </location>
</feature>
<dbReference type="RefSeq" id="WP_128270993.1">
    <property type="nucleotide sequence ID" value="NZ_SAUW01000043.1"/>
</dbReference>
<accession>A0A443IK56</accession>
<evidence type="ECO:0000313" key="6">
    <source>
        <dbReference type="EMBL" id="RWR04934.1"/>
    </source>
</evidence>
<dbReference type="PROSITE" id="PS50850">
    <property type="entry name" value="MFS"/>
    <property type="match status" value="1"/>
</dbReference>
<feature type="transmembrane region" description="Helical" evidence="4">
    <location>
        <begin position="226"/>
        <end position="246"/>
    </location>
</feature>
<name>A0A443IK56_9RHOB</name>
<dbReference type="SUPFAM" id="SSF103473">
    <property type="entry name" value="MFS general substrate transporter"/>
    <property type="match status" value="1"/>
</dbReference>
<comment type="caution">
    <text evidence="6">The sequence shown here is derived from an EMBL/GenBank/DDBJ whole genome shotgun (WGS) entry which is preliminary data.</text>
</comment>
<feature type="transmembrane region" description="Helical" evidence="4">
    <location>
        <begin position="307"/>
        <end position="325"/>
    </location>
</feature>
<evidence type="ECO:0000256" key="4">
    <source>
        <dbReference type="SAM" id="Phobius"/>
    </source>
</evidence>
<feature type="transmembrane region" description="Helical" evidence="4">
    <location>
        <begin position="20"/>
        <end position="38"/>
    </location>
</feature>
<keyword evidence="2 4" id="KW-1133">Transmembrane helix</keyword>
<feature type="transmembrane region" description="Helical" evidence="4">
    <location>
        <begin position="346"/>
        <end position="368"/>
    </location>
</feature>
<dbReference type="InterPro" id="IPR011701">
    <property type="entry name" value="MFS"/>
</dbReference>
<evidence type="ECO:0000256" key="3">
    <source>
        <dbReference type="ARBA" id="ARBA00023136"/>
    </source>
</evidence>
<keyword evidence="7" id="KW-1185">Reference proteome</keyword>
<feature type="transmembrane region" description="Helical" evidence="4">
    <location>
        <begin position="174"/>
        <end position="194"/>
    </location>
</feature>